<organism evidence="2 3">
    <name type="scientific">Hibiscus sabdariffa</name>
    <name type="common">roselle</name>
    <dbReference type="NCBI Taxonomy" id="183260"/>
    <lineage>
        <taxon>Eukaryota</taxon>
        <taxon>Viridiplantae</taxon>
        <taxon>Streptophyta</taxon>
        <taxon>Embryophyta</taxon>
        <taxon>Tracheophyta</taxon>
        <taxon>Spermatophyta</taxon>
        <taxon>Magnoliopsida</taxon>
        <taxon>eudicotyledons</taxon>
        <taxon>Gunneridae</taxon>
        <taxon>Pentapetalae</taxon>
        <taxon>rosids</taxon>
        <taxon>malvids</taxon>
        <taxon>Malvales</taxon>
        <taxon>Malvaceae</taxon>
        <taxon>Malvoideae</taxon>
        <taxon>Hibiscus</taxon>
    </lineage>
</organism>
<accession>A0ABR2QD97</accession>
<sequence>MRWLTVLALLRQGIELHKVGVNPLWIGLSNRALVVNIRELLSRSWEVRIRLVPREANSVSDKLVTMARGTPLSTQVYANPPSDILQLVADDIGSQSGQAA</sequence>
<keyword evidence="3" id="KW-1185">Reference proteome</keyword>
<dbReference type="Proteomes" id="UP001396334">
    <property type="component" value="Unassembled WGS sequence"/>
</dbReference>
<evidence type="ECO:0000313" key="3">
    <source>
        <dbReference type="Proteomes" id="UP001396334"/>
    </source>
</evidence>
<dbReference type="InterPro" id="IPR002156">
    <property type="entry name" value="RNaseH_domain"/>
</dbReference>
<protein>
    <recommendedName>
        <fullName evidence="1">RNase H type-1 domain-containing protein</fullName>
    </recommendedName>
</protein>
<comment type="caution">
    <text evidence="2">The sequence shown here is derived from an EMBL/GenBank/DDBJ whole genome shotgun (WGS) entry which is preliminary data.</text>
</comment>
<name>A0ABR2QD97_9ROSI</name>
<proteinExistence type="predicted"/>
<evidence type="ECO:0000259" key="1">
    <source>
        <dbReference type="Pfam" id="PF13456"/>
    </source>
</evidence>
<dbReference type="EMBL" id="JBBPBN010000041">
    <property type="protein sequence ID" value="KAK8998574.1"/>
    <property type="molecule type" value="Genomic_DNA"/>
</dbReference>
<evidence type="ECO:0000313" key="2">
    <source>
        <dbReference type="EMBL" id="KAK8998574.1"/>
    </source>
</evidence>
<dbReference type="Pfam" id="PF13456">
    <property type="entry name" value="RVT_3"/>
    <property type="match status" value="1"/>
</dbReference>
<gene>
    <name evidence="2" type="ORF">V6N11_083961</name>
</gene>
<feature type="domain" description="RNase H type-1" evidence="1">
    <location>
        <begin position="31"/>
        <end position="67"/>
    </location>
</feature>
<reference evidence="2 3" key="1">
    <citation type="journal article" date="2024" name="G3 (Bethesda)">
        <title>Genome assembly of Hibiscus sabdariffa L. provides insights into metabolisms of medicinal natural products.</title>
        <authorList>
            <person name="Kim T."/>
        </authorList>
    </citation>
    <scope>NUCLEOTIDE SEQUENCE [LARGE SCALE GENOMIC DNA]</scope>
    <source>
        <strain evidence="2">TK-2024</strain>
        <tissue evidence="2">Old leaves</tissue>
    </source>
</reference>